<gene>
    <name evidence="9" type="ORF">HNR65_000658</name>
</gene>
<evidence type="ECO:0000259" key="7">
    <source>
        <dbReference type="PROSITE" id="PS50112"/>
    </source>
</evidence>
<dbReference type="Gene3D" id="3.30.565.10">
    <property type="entry name" value="Histidine kinase-like ATPase, C-terminal domain"/>
    <property type="match status" value="1"/>
</dbReference>
<dbReference type="SUPFAM" id="SSF52172">
    <property type="entry name" value="CheY-like"/>
    <property type="match status" value="1"/>
</dbReference>
<proteinExistence type="predicted"/>
<dbReference type="Proteomes" id="UP000525298">
    <property type="component" value="Unassembled WGS sequence"/>
</dbReference>
<feature type="domain" description="Histidine kinase" evidence="5">
    <location>
        <begin position="411"/>
        <end position="634"/>
    </location>
</feature>
<dbReference type="Pfam" id="PF00512">
    <property type="entry name" value="HisKA"/>
    <property type="match status" value="1"/>
</dbReference>
<dbReference type="InterPro" id="IPR001610">
    <property type="entry name" value="PAC"/>
</dbReference>
<dbReference type="PROSITE" id="PS50112">
    <property type="entry name" value="PAS"/>
    <property type="match status" value="3"/>
</dbReference>
<evidence type="ECO:0000256" key="1">
    <source>
        <dbReference type="ARBA" id="ARBA00000085"/>
    </source>
</evidence>
<dbReference type="EMBL" id="JACDUS010000001">
    <property type="protein sequence ID" value="MBA2880351.1"/>
    <property type="molecule type" value="Genomic_DNA"/>
</dbReference>
<feature type="domain" description="PAS" evidence="7">
    <location>
        <begin position="147"/>
        <end position="183"/>
    </location>
</feature>
<dbReference type="SMART" id="SM00448">
    <property type="entry name" value="REC"/>
    <property type="match status" value="1"/>
</dbReference>
<dbReference type="SMART" id="SM00388">
    <property type="entry name" value="HisKA"/>
    <property type="match status" value="1"/>
</dbReference>
<evidence type="ECO:0000259" key="6">
    <source>
        <dbReference type="PROSITE" id="PS50110"/>
    </source>
</evidence>
<dbReference type="SUPFAM" id="SSF55785">
    <property type="entry name" value="PYP-like sensor domain (PAS domain)"/>
    <property type="match status" value="3"/>
</dbReference>
<dbReference type="SMART" id="SM00387">
    <property type="entry name" value="HATPase_c"/>
    <property type="match status" value="1"/>
</dbReference>
<dbReference type="PROSITE" id="PS50109">
    <property type="entry name" value="HIS_KIN"/>
    <property type="match status" value="1"/>
</dbReference>
<keyword evidence="3 4" id="KW-0597">Phosphoprotein</keyword>
<dbReference type="Pfam" id="PF13426">
    <property type="entry name" value="PAS_9"/>
    <property type="match status" value="2"/>
</dbReference>
<evidence type="ECO:0000256" key="2">
    <source>
        <dbReference type="ARBA" id="ARBA00012438"/>
    </source>
</evidence>
<evidence type="ECO:0000313" key="10">
    <source>
        <dbReference type="Proteomes" id="UP000525298"/>
    </source>
</evidence>
<dbReference type="InterPro" id="IPR000700">
    <property type="entry name" value="PAS-assoc_C"/>
</dbReference>
<dbReference type="SMART" id="SM00086">
    <property type="entry name" value="PAC"/>
    <property type="match status" value="3"/>
</dbReference>
<dbReference type="PANTHER" id="PTHR43065:SF42">
    <property type="entry name" value="TWO-COMPONENT SENSOR PPRA"/>
    <property type="match status" value="1"/>
</dbReference>
<name>A0A7W0C729_9BACT</name>
<dbReference type="NCBIfam" id="TIGR00229">
    <property type="entry name" value="sensory_box"/>
    <property type="match status" value="3"/>
</dbReference>
<evidence type="ECO:0000313" key="9">
    <source>
        <dbReference type="EMBL" id="MBA2880351.1"/>
    </source>
</evidence>
<feature type="modified residue" description="4-aspartylphosphate" evidence="4">
    <location>
        <position position="706"/>
    </location>
</feature>
<feature type="domain" description="PAS" evidence="7">
    <location>
        <begin position="263"/>
        <end position="304"/>
    </location>
</feature>
<evidence type="ECO:0000259" key="8">
    <source>
        <dbReference type="PROSITE" id="PS50113"/>
    </source>
</evidence>
<dbReference type="SUPFAM" id="SSF55874">
    <property type="entry name" value="ATPase domain of HSP90 chaperone/DNA topoisomerase II/histidine kinase"/>
    <property type="match status" value="1"/>
</dbReference>
<keyword evidence="10" id="KW-1185">Reference proteome</keyword>
<dbReference type="InterPro" id="IPR005467">
    <property type="entry name" value="His_kinase_dom"/>
</dbReference>
<feature type="domain" description="PAC" evidence="8">
    <location>
        <begin position="212"/>
        <end position="262"/>
    </location>
</feature>
<dbReference type="InterPro" id="IPR036097">
    <property type="entry name" value="HisK_dim/P_sf"/>
</dbReference>
<accession>A0A7W0C729</accession>
<feature type="domain" description="PAS" evidence="7">
    <location>
        <begin position="16"/>
        <end position="57"/>
    </location>
</feature>
<evidence type="ECO:0000259" key="5">
    <source>
        <dbReference type="PROSITE" id="PS50109"/>
    </source>
</evidence>
<evidence type="ECO:0000256" key="4">
    <source>
        <dbReference type="PROSITE-ProRule" id="PRU00169"/>
    </source>
</evidence>
<dbReference type="InterPro" id="IPR036890">
    <property type="entry name" value="HATPase_C_sf"/>
</dbReference>
<reference evidence="9 10" key="1">
    <citation type="submission" date="2020-07" db="EMBL/GenBank/DDBJ databases">
        <title>Genomic Encyclopedia of Type Strains, Phase IV (KMG-IV): sequencing the most valuable type-strain genomes for metagenomic binning, comparative biology and taxonomic classification.</title>
        <authorList>
            <person name="Goeker M."/>
        </authorList>
    </citation>
    <scope>NUCLEOTIDE SEQUENCE [LARGE SCALE GENOMIC DNA]</scope>
    <source>
        <strain evidence="9 10">DSM 17721</strain>
    </source>
</reference>
<dbReference type="AlphaFoldDB" id="A0A7W0C729"/>
<dbReference type="InterPro" id="IPR003594">
    <property type="entry name" value="HATPase_dom"/>
</dbReference>
<dbReference type="InterPro" id="IPR035965">
    <property type="entry name" value="PAS-like_dom_sf"/>
</dbReference>
<dbReference type="InterPro" id="IPR003661">
    <property type="entry name" value="HisK_dim/P_dom"/>
</dbReference>
<dbReference type="InterPro" id="IPR000014">
    <property type="entry name" value="PAS"/>
</dbReference>
<dbReference type="Pfam" id="PF13188">
    <property type="entry name" value="PAS_8"/>
    <property type="match status" value="1"/>
</dbReference>
<dbReference type="Gene3D" id="3.30.450.20">
    <property type="entry name" value="PAS domain"/>
    <property type="match status" value="3"/>
</dbReference>
<dbReference type="RefSeq" id="WP_181549993.1">
    <property type="nucleotide sequence ID" value="NZ_JACDUS010000001.1"/>
</dbReference>
<dbReference type="InterPro" id="IPR004358">
    <property type="entry name" value="Sig_transdc_His_kin-like_C"/>
</dbReference>
<dbReference type="PROSITE" id="PS50110">
    <property type="entry name" value="RESPONSE_REGULATORY"/>
    <property type="match status" value="1"/>
</dbReference>
<comment type="caution">
    <text evidence="9">The sequence shown here is derived from an EMBL/GenBank/DDBJ whole genome shotgun (WGS) entry which is preliminary data.</text>
</comment>
<feature type="domain" description="PAC" evidence="8">
    <location>
        <begin position="91"/>
        <end position="143"/>
    </location>
</feature>
<organism evidence="9 10">
    <name type="scientific">Desulfosalsimonas propionicica</name>
    <dbReference type="NCBI Taxonomy" id="332175"/>
    <lineage>
        <taxon>Bacteria</taxon>
        <taxon>Pseudomonadati</taxon>
        <taxon>Thermodesulfobacteriota</taxon>
        <taxon>Desulfobacteria</taxon>
        <taxon>Desulfobacterales</taxon>
        <taxon>Desulfosalsimonadaceae</taxon>
        <taxon>Desulfosalsimonas</taxon>
    </lineage>
</organism>
<dbReference type="PROSITE" id="PS50113">
    <property type="entry name" value="PAC"/>
    <property type="match status" value="2"/>
</dbReference>
<dbReference type="InterPro" id="IPR011006">
    <property type="entry name" value="CheY-like_superfamily"/>
</dbReference>
<dbReference type="Pfam" id="PF02518">
    <property type="entry name" value="HATPase_c"/>
    <property type="match status" value="1"/>
</dbReference>
<dbReference type="InterPro" id="IPR001789">
    <property type="entry name" value="Sig_transdc_resp-reg_receiver"/>
</dbReference>
<dbReference type="SMART" id="SM00091">
    <property type="entry name" value="PAS"/>
    <property type="match status" value="3"/>
</dbReference>
<dbReference type="Pfam" id="PF00072">
    <property type="entry name" value="Response_reg"/>
    <property type="match status" value="1"/>
</dbReference>
<sequence length="772" mass="87528">MQEKHPPKPSDMPSLTAHDYQDMLMNAPVGVFSSTPEGNFLYVNVAMAEIFGFASPQEMMALVENVAKDLYADSKDRKEVLRLLEENKAVRNHECRFVRKNNTTFWASYSVRAVRNEKDGKLYYQGFLSDITKRILEKEALLRTQFAMDRAPDNILWINSDGHIVYANDSSCNCLGYSRDELLAMKIFDIDPDFSPNQWEQHKEKRRRVGTMAFESRHVTKDGRIFPVEIRSNHFEYNGYELSLTFDRDITERKRTEQALRESETRFRQLFKMAPTPMAHISKNGRVLDVNDAFLDTIGYSTNDAPTLEQAWQLSFQDSDQKEIMSTKWQNELERARAENDDQMEAMECPVRCKDGNERRMIISTRLIEDSIILSFFDITAHHQAEAERKRLQEQLHQSQKLEAVGVLAGGVAHDFNNMLGTIMGYAELAINDTDPADPIRGKIESILDAARRSAGLTRQLLAFARKQTIEPVAFDLNTAVEAIMEMIRRLIGEHIELAWLPGDKPCTICMDPVQLDQILVNLCANARDAIADIGRITIETNAVSFDADYCQSHAEFLPGDYVLLAVSDNGCGMDNETLSHIFEPFFTTKGLGMGTGMGLSTVYGIVRQNQGFINVYSEPEKGTTFRIYLPENAADSAEAKPQRTETIRKSRGETILIVEDEPMLLDLGMMMLQRLGYSVIAAATPHEAIRAARENTGEIQLFITDVVMPEMTGRDLAKRLQEIRPDMECLFMSGYTANVIAHQGVLDKGINFIQKPFSLNDLAEKIREILN</sequence>
<dbReference type="PRINTS" id="PR00344">
    <property type="entry name" value="BCTRLSENSOR"/>
</dbReference>
<protein>
    <recommendedName>
        <fullName evidence="2">histidine kinase</fullName>
        <ecNumber evidence="2">2.7.13.3</ecNumber>
    </recommendedName>
</protein>
<comment type="catalytic activity">
    <reaction evidence="1">
        <text>ATP + protein L-histidine = ADP + protein N-phospho-L-histidine.</text>
        <dbReference type="EC" id="2.7.13.3"/>
    </reaction>
</comment>
<dbReference type="GO" id="GO:0000155">
    <property type="term" value="F:phosphorelay sensor kinase activity"/>
    <property type="evidence" value="ECO:0007669"/>
    <property type="project" value="InterPro"/>
</dbReference>
<dbReference type="EC" id="2.7.13.3" evidence="2"/>
<dbReference type="Gene3D" id="3.40.50.2300">
    <property type="match status" value="1"/>
</dbReference>
<dbReference type="SUPFAM" id="SSF47384">
    <property type="entry name" value="Homodimeric domain of signal transducing histidine kinase"/>
    <property type="match status" value="1"/>
</dbReference>
<evidence type="ECO:0000256" key="3">
    <source>
        <dbReference type="ARBA" id="ARBA00022553"/>
    </source>
</evidence>
<dbReference type="PANTHER" id="PTHR43065">
    <property type="entry name" value="SENSOR HISTIDINE KINASE"/>
    <property type="match status" value="1"/>
</dbReference>
<feature type="domain" description="Response regulatory" evidence="6">
    <location>
        <begin position="655"/>
        <end position="771"/>
    </location>
</feature>
<dbReference type="Gene3D" id="1.10.287.130">
    <property type="match status" value="1"/>
</dbReference>
<dbReference type="CDD" id="cd00082">
    <property type="entry name" value="HisKA"/>
    <property type="match status" value="1"/>
</dbReference>
<dbReference type="CDD" id="cd00130">
    <property type="entry name" value="PAS"/>
    <property type="match status" value="2"/>
</dbReference>